<dbReference type="AlphaFoldDB" id="A0A4S4KSV4"/>
<sequence>MKNSTKYSPLPIDEDESTASNSLSDSAPTDDGEILDGAEKAAWTTSSHVESHSAAARRLLIAAVILTLVCSVTSLVFLFLNARVQWQLHDLLGAAVVHSDRHLERPDPGLLERPNVYIGLDKVAQDVSQAALPDTLDVFPPFFQPVDHIHRNYVFPDDGHARFTFNGRVAPGDHRVLLTDHITMVAQFRVHDFGMERCRIVSTIPSWEVLEAYNQTLHLAGDTSNIEIWNVTASAELDERTLSWATKPARDEHIGSVGLEENSTRQSGEFWCGPSGSLQTIELLCRGVSCFIELWQDYYFKPRFGIYIQQSPSLK</sequence>
<comment type="caution">
    <text evidence="3">The sequence shown here is derived from an EMBL/GenBank/DDBJ whole genome shotgun (WGS) entry which is preliminary data.</text>
</comment>
<evidence type="ECO:0000256" key="2">
    <source>
        <dbReference type="SAM" id="Phobius"/>
    </source>
</evidence>
<evidence type="ECO:0000313" key="4">
    <source>
        <dbReference type="Proteomes" id="UP000308199"/>
    </source>
</evidence>
<keyword evidence="4" id="KW-1185">Reference proteome</keyword>
<organism evidence="3 4">
    <name type="scientific">Phellinidium pouzarii</name>
    <dbReference type="NCBI Taxonomy" id="167371"/>
    <lineage>
        <taxon>Eukaryota</taxon>
        <taxon>Fungi</taxon>
        <taxon>Dikarya</taxon>
        <taxon>Basidiomycota</taxon>
        <taxon>Agaricomycotina</taxon>
        <taxon>Agaricomycetes</taxon>
        <taxon>Hymenochaetales</taxon>
        <taxon>Hymenochaetaceae</taxon>
        <taxon>Phellinidium</taxon>
    </lineage>
</organism>
<protein>
    <recommendedName>
        <fullName evidence="5">Ubiquitin 3 binding protein But2 C-terminal domain-containing protein</fullName>
    </recommendedName>
</protein>
<dbReference type="Proteomes" id="UP000308199">
    <property type="component" value="Unassembled WGS sequence"/>
</dbReference>
<evidence type="ECO:0008006" key="5">
    <source>
        <dbReference type="Google" id="ProtNLM"/>
    </source>
</evidence>
<keyword evidence="2" id="KW-0472">Membrane</keyword>
<keyword evidence="2" id="KW-0812">Transmembrane</keyword>
<dbReference type="OrthoDB" id="61113at2759"/>
<evidence type="ECO:0000256" key="1">
    <source>
        <dbReference type="SAM" id="MobiDB-lite"/>
    </source>
</evidence>
<reference evidence="3 4" key="1">
    <citation type="submission" date="2019-02" db="EMBL/GenBank/DDBJ databases">
        <title>Genome sequencing of the rare red list fungi Phellinidium pouzarii.</title>
        <authorList>
            <person name="Buettner E."/>
            <person name="Kellner H."/>
        </authorList>
    </citation>
    <scope>NUCLEOTIDE SEQUENCE [LARGE SCALE GENOMIC DNA]</scope>
    <source>
        <strain evidence="3 4">DSM 108285</strain>
    </source>
</reference>
<gene>
    <name evidence="3" type="ORF">EW145_g6922</name>
</gene>
<name>A0A4S4KSV4_9AGAM</name>
<accession>A0A4S4KSV4</accession>
<dbReference type="EMBL" id="SGPK01000590">
    <property type="protein sequence ID" value="THH01401.1"/>
    <property type="molecule type" value="Genomic_DNA"/>
</dbReference>
<feature type="transmembrane region" description="Helical" evidence="2">
    <location>
        <begin position="59"/>
        <end position="80"/>
    </location>
</feature>
<keyword evidence="2" id="KW-1133">Transmembrane helix</keyword>
<proteinExistence type="predicted"/>
<feature type="compositionally biased region" description="Polar residues" evidence="1">
    <location>
        <begin position="18"/>
        <end position="27"/>
    </location>
</feature>
<feature type="region of interest" description="Disordered" evidence="1">
    <location>
        <begin position="1"/>
        <end position="31"/>
    </location>
</feature>
<evidence type="ECO:0000313" key="3">
    <source>
        <dbReference type="EMBL" id="THH01401.1"/>
    </source>
</evidence>